<dbReference type="SUPFAM" id="SSF53474">
    <property type="entry name" value="alpha/beta-Hydrolases"/>
    <property type="match status" value="1"/>
</dbReference>
<feature type="domain" description="Phospholipase/carboxylesterase/thioesterase" evidence="3">
    <location>
        <begin position="18"/>
        <end position="204"/>
    </location>
</feature>
<dbReference type="PANTHER" id="PTHR10655:SF17">
    <property type="entry name" value="LYSOPHOSPHOLIPASE-LIKE PROTEIN 1"/>
    <property type="match status" value="1"/>
</dbReference>
<evidence type="ECO:0000256" key="2">
    <source>
        <dbReference type="ARBA" id="ARBA00022801"/>
    </source>
</evidence>
<sequence length="224" mass="23256">MAALDGLRWGPASGGAPKLIVFLLHGYGADAHDLIDLAPGWGRAVPDALFIAPHAPLPCEAGPYGKQWFSLQDRSPARLLAGIQVARPLLDRAIAEECAAAGLPESAVVLMGFSQGAMMALDTGLRRAMPPAAILAYSGRLIAEELLAAELQGRPEVLLVHGEADEVVPVQASRSAEAVLRASGVPVEALYVPRLGHGIDDAGLSFGGLALQRAAARLEAPSEP</sequence>
<dbReference type="AlphaFoldDB" id="A0A1V2H2F0"/>
<evidence type="ECO:0000259" key="3">
    <source>
        <dbReference type="Pfam" id="PF02230"/>
    </source>
</evidence>
<accession>A0A1V2H2F0</accession>
<name>A0A1V2H2F0_9PROT</name>
<dbReference type="RefSeq" id="WP_076957764.1">
    <property type="nucleotide sequence ID" value="NZ_MLCO01000107.1"/>
</dbReference>
<dbReference type="InterPro" id="IPR029058">
    <property type="entry name" value="AB_hydrolase_fold"/>
</dbReference>
<evidence type="ECO:0000313" key="5">
    <source>
        <dbReference type="Proteomes" id="UP000188879"/>
    </source>
</evidence>
<dbReference type="EMBL" id="MLCO01000107">
    <property type="protein sequence ID" value="ONG53223.1"/>
    <property type="molecule type" value="Genomic_DNA"/>
</dbReference>
<organism evidence="4 5">
    <name type="scientific">Teichococcus deserti</name>
    <dbReference type="NCBI Taxonomy" id="1817963"/>
    <lineage>
        <taxon>Bacteria</taxon>
        <taxon>Pseudomonadati</taxon>
        <taxon>Pseudomonadota</taxon>
        <taxon>Alphaproteobacteria</taxon>
        <taxon>Acetobacterales</taxon>
        <taxon>Roseomonadaceae</taxon>
        <taxon>Roseomonas</taxon>
    </lineage>
</organism>
<protein>
    <submittedName>
        <fullName evidence="4">Phospholipase</fullName>
    </submittedName>
</protein>
<evidence type="ECO:0000313" key="4">
    <source>
        <dbReference type="EMBL" id="ONG53223.1"/>
    </source>
</evidence>
<dbReference type="GO" id="GO:0016787">
    <property type="term" value="F:hydrolase activity"/>
    <property type="evidence" value="ECO:0007669"/>
    <property type="project" value="UniProtKB-KW"/>
</dbReference>
<dbReference type="Pfam" id="PF02230">
    <property type="entry name" value="Abhydrolase_2"/>
    <property type="match status" value="1"/>
</dbReference>
<keyword evidence="2" id="KW-0378">Hydrolase</keyword>
<evidence type="ECO:0000256" key="1">
    <source>
        <dbReference type="ARBA" id="ARBA00006499"/>
    </source>
</evidence>
<dbReference type="Gene3D" id="3.40.50.1820">
    <property type="entry name" value="alpha/beta hydrolase"/>
    <property type="match status" value="1"/>
</dbReference>
<keyword evidence="5" id="KW-1185">Reference proteome</keyword>
<dbReference type="InterPro" id="IPR003140">
    <property type="entry name" value="PLipase/COase/thioEstase"/>
</dbReference>
<comment type="similarity">
    <text evidence="1">Belongs to the AB hydrolase superfamily. AB hydrolase 2 family.</text>
</comment>
<dbReference type="InterPro" id="IPR050565">
    <property type="entry name" value="LYPA1-2/EST-like"/>
</dbReference>
<dbReference type="OrthoDB" id="9801763at2"/>
<gene>
    <name evidence="4" type="ORF">BKE38_12890</name>
</gene>
<proteinExistence type="inferred from homology"/>
<dbReference type="PANTHER" id="PTHR10655">
    <property type="entry name" value="LYSOPHOSPHOLIPASE-RELATED"/>
    <property type="match status" value="1"/>
</dbReference>
<reference evidence="4 5" key="1">
    <citation type="submission" date="2016-10" db="EMBL/GenBank/DDBJ databases">
        <title>Draft Genome sequence of Roseomonas sp. strain M3.</title>
        <authorList>
            <person name="Subhash Y."/>
            <person name="Lee S."/>
        </authorList>
    </citation>
    <scope>NUCLEOTIDE SEQUENCE [LARGE SCALE GENOMIC DNA]</scope>
    <source>
        <strain evidence="4 5">M3</strain>
    </source>
</reference>
<comment type="caution">
    <text evidence="4">The sequence shown here is derived from an EMBL/GenBank/DDBJ whole genome shotgun (WGS) entry which is preliminary data.</text>
</comment>
<dbReference type="Proteomes" id="UP000188879">
    <property type="component" value="Unassembled WGS sequence"/>
</dbReference>